<dbReference type="AlphaFoldDB" id="A0A4V3JDZ7"/>
<accession>A0A4V3JDZ7</accession>
<sequence length="367" mass="43382">MLKYIRLYDELHPFLYNLEGGRNNTGRILSVWKPEEISERMMWFRLVSPNTLIIPTIFRWENDFEKISDAIGLAGNVKVRDFHIRNILSEVEKYGYDGIDIDYEGMTCEKKEAFEEFLALLKEELHKRKKLLSVSIHPKTVAEQKTRFACSGLKAPIEVDYFEAYRGQLTHDYEFLGRTADKIKIMAYELHPRKNGFPGPGPQAPDWWIDKILQYAVERIPANKLYMAIPTYGYDWPLNCDLPSKSVYYSRAKFIREHWNPRMEQPTDVIKIYQTQAKAGDWIYLRPYLYRHEGHVYTDPSLWYRSGGCDRAAFYMNRTSFEKKMNILEKYKIRGFSFWQLIEDNDPEIHQYLEEKLGEGSKESSSP</sequence>
<dbReference type="PANTHER" id="PTHR46066">
    <property type="entry name" value="CHITINASE DOMAIN-CONTAINING PROTEIN 1 FAMILY MEMBER"/>
    <property type="match status" value="1"/>
</dbReference>
<dbReference type="SMART" id="SM00636">
    <property type="entry name" value="Glyco_18"/>
    <property type="match status" value="1"/>
</dbReference>
<proteinExistence type="inferred from homology"/>
<comment type="similarity">
    <text evidence="4">Belongs to the glycosyl hydrolase 18 family.</text>
</comment>
<dbReference type="InterPro" id="IPR011583">
    <property type="entry name" value="Chitinase_II/V-like_cat"/>
</dbReference>
<dbReference type="PROSITE" id="PS01095">
    <property type="entry name" value="GH18_1"/>
    <property type="match status" value="1"/>
</dbReference>
<feature type="domain" description="GH18" evidence="5">
    <location>
        <begin position="1"/>
        <end position="360"/>
    </location>
</feature>
<dbReference type="SUPFAM" id="SSF51445">
    <property type="entry name" value="(Trans)glycosidases"/>
    <property type="match status" value="1"/>
</dbReference>
<comment type="caution">
    <text evidence="6">The sequence shown here is derived from an EMBL/GenBank/DDBJ whole genome shotgun (WGS) entry which is preliminary data.</text>
</comment>
<evidence type="ECO:0000256" key="1">
    <source>
        <dbReference type="ARBA" id="ARBA00022801"/>
    </source>
</evidence>
<keyword evidence="2 3" id="KW-0326">Glycosidase</keyword>
<name>A0A4V3JDZ7_9LEPT</name>
<dbReference type="InterPro" id="IPR001579">
    <property type="entry name" value="Glyco_hydro_18_chit_AS"/>
</dbReference>
<dbReference type="Gene3D" id="3.10.50.10">
    <property type="match status" value="1"/>
</dbReference>
<dbReference type="GO" id="GO:0008061">
    <property type="term" value="F:chitin binding"/>
    <property type="evidence" value="ECO:0007669"/>
    <property type="project" value="InterPro"/>
</dbReference>
<evidence type="ECO:0000313" key="6">
    <source>
        <dbReference type="EMBL" id="TGK12635.1"/>
    </source>
</evidence>
<evidence type="ECO:0000256" key="2">
    <source>
        <dbReference type="ARBA" id="ARBA00023295"/>
    </source>
</evidence>
<dbReference type="Gene3D" id="3.20.20.80">
    <property type="entry name" value="Glycosidases"/>
    <property type="match status" value="1"/>
</dbReference>
<dbReference type="InterPro" id="IPR029070">
    <property type="entry name" value="Chitinase_insertion_sf"/>
</dbReference>
<keyword evidence="7" id="KW-1185">Reference proteome</keyword>
<organism evidence="6 7">
    <name type="scientific">Leptospira fletcheri</name>
    <dbReference type="NCBI Taxonomy" id="2484981"/>
    <lineage>
        <taxon>Bacteria</taxon>
        <taxon>Pseudomonadati</taxon>
        <taxon>Spirochaetota</taxon>
        <taxon>Spirochaetia</taxon>
        <taxon>Leptospirales</taxon>
        <taxon>Leptospiraceae</taxon>
        <taxon>Leptospira</taxon>
    </lineage>
</organism>
<protein>
    <submittedName>
        <fullName evidence="6">Glycosyl hydrolase</fullName>
    </submittedName>
</protein>
<gene>
    <name evidence="6" type="ORF">EHO60_09825</name>
</gene>
<evidence type="ECO:0000256" key="3">
    <source>
        <dbReference type="RuleBase" id="RU000489"/>
    </source>
</evidence>
<dbReference type="InterPro" id="IPR017853">
    <property type="entry name" value="GH"/>
</dbReference>
<dbReference type="Pfam" id="PF00704">
    <property type="entry name" value="Glyco_hydro_18"/>
    <property type="match status" value="1"/>
</dbReference>
<keyword evidence="1 3" id="KW-0378">Hydrolase</keyword>
<dbReference type="PANTHER" id="PTHR46066:SF2">
    <property type="entry name" value="CHITINASE DOMAIN-CONTAINING PROTEIN 1"/>
    <property type="match status" value="1"/>
</dbReference>
<evidence type="ECO:0000313" key="7">
    <source>
        <dbReference type="Proteomes" id="UP000298458"/>
    </source>
</evidence>
<dbReference type="Proteomes" id="UP000298458">
    <property type="component" value="Unassembled WGS sequence"/>
</dbReference>
<dbReference type="GO" id="GO:0004553">
    <property type="term" value="F:hydrolase activity, hydrolyzing O-glycosyl compounds"/>
    <property type="evidence" value="ECO:0007669"/>
    <property type="project" value="InterPro"/>
</dbReference>
<dbReference type="GO" id="GO:0005975">
    <property type="term" value="P:carbohydrate metabolic process"/>
    <property type="evidence" value="ECO:0007669"/>
    <property type="project" value="InterPro"/>
</dbReference>
<dbReference type="PROSITE" id="PS51910">
    <property type="entry name" value="GH18_2"/>
    <property type="match status" value="1"/>
</dbReference>
<dbReference type="InterPro" id="IPR001223">
    <property type="entry name" value="Glyco_hydro18_cat"/>
</dbReference>
<dbReference type="EMBL" id="RQET01000004">
    <property type="protein sequence ID" value="TGK12635.1"/>
    <property type="molecule type" value="Genomic_DNA"/>
</dbReference>
<evidence type="ECO:0000259" key="5">
    <source>
        <dbReference type="PROSITE" id="PS51910"/>
    </source>
</evidence>
<dbReference type="OrthoDB" id="9775889at2"/>
<reference evidence="6" key="1">
    <citation type="journal article" date="2019" name="PLoS Negl. Trop. Dis.">
        <title>Revisiting the worldwide diversity of Leptospira species in the environment.</title>
        <authorList>
            <person name="Vincent A.T."/>
            <person name="Schiettekatte O."/>
            <person name="Bourhy P."/>
            <person name="Veyrier F.J."/>
            <person name="Picardeau M."/>
        </authorList>
    </citation>
    <scope>NUCLEOTIDE SEQUENCE [LARGE SCALE GENOMIC DNA]</scope>
    <source>
        <strain evidence="6">SSW15</strain>
    </source>
</reference>
<evidence type="ECO:0000256" key="4">
    <source>
        <dbReference type="RuleBase" id="RU004453"/>
    </source>
</evidence>